<dbReference type="Proteomes" id="UP001501510">
    <property type="component" value="Unassembled WGS sequence"/>
</dbReference>
<dbReference type="Gene3D" id="3.30.450.40">
    <property type="match status" value="1"/>
</dbReference>
<name>A0ABP3V703_9CLOT</name>
<protein>
    <submittedName>
        <fullName evidence="3">GAF domain-containing protein</fullName>
    </submittedName>
</protein>
<dbReference type="InterPro" id="IPR000614">
    <property type="entry name" value="FRMsr_CS"/>
</dbReference>
<evidence type="ECO:0000259" key="2">
    <source>
        <dbReference type="Pfam" id="PF01590"/>
    </source>
</evidence>
<keyword evidence="4" id="KW-1185">Reference proteome</keyword>
<comment type="similarity">
    <text evidence="1">Belongs to the free Met sulfoxide reductase family.</text>
</comment>
<dbReference type="PANTHER" id="PTHR21021:SF15">
    <property type="entry name" value="FREE METHIONINE-R-SULFOXIDE REDUCTASE"/>
    <property type="match status" value="1"/>
</dbReference>
<dbReference type="EMBL" id="BAAACG010000019">
    <property type="protein sequence ID" value="GAA0747137.1"/>
    <property type="molecule type" value="Genomic_DNA"/>
</dbReference>
<reference evidence="4" key="1">
    <citation type="journal article" date="2019" name="Int. J. Syst. Evol. Microbiol.">
        <title>The Global Catalogue of Microorganisms (GCM) 10K type strain sequencing project: providing services to taxonomists for standard genome sequencing and annotation.</title>
        <authorList>
            <consortium name="The Broad Institute Genomics Platform"/>
            <consortium name="The Broad Institute Genome Sequencing Center for Infectious Disease"/>
            <person name="Wu L."/>
            <person name="Ma J."/>
        </authorList>
    </citation>
    <scope>NUCLEOTIDE SEQUENCE [LARGE SCALE GENOMIC DNA]</scope>
    <source>
        <strain evidence="4">JCM 1407</strain>
    </source>
</reference>
<feature type="domain" description="GAF" evidence="2">
    <location>
        <begin position="64"/>
        <end position="146"/>
    </location>
</feature>
<comment type="caution">
    <text evidence="3">The sequence shown here is derived from an EMBL/GenBank/DDBJ whole genome shotgun (WGS) entry which is preliminary data.</text>
</comment>
<sequence>MFDLNGFKDLTQKQKYENMILFLKGQLSGETDLISNLSNAVAIINAMTDNINWVGVYFLKNEELVLGPFQGMPACNRIQVGKGVCGTAVVSKNIQRVDDVHKFKGHIACDSQTNSELVIPIIKDNIVLGVLDIDSMKFGRFKEEEEIYFKKFVSILISDMNWGI</sequence>
<evidence type="ECO:0000313" key="4">
    <source>
        <dbReference type="Proteomes" id="UP001501510"/>
    </source>
</evidence>
<dbReference type="InterPro" id="IPR029016">
    <property type="entry name" value="GAF-like_dom_sf"/>
</dbReference>
<evidence type="ECO:0000313" key="3">
    <source>
        <dbReference type="EMBL" id="GAA0747137.1"/>
    </source>
</evidence>
<organism evidence="3 4">
    <name type="scientific">Clostridium oceanicum</name>
    <dbReference type="NCBI Taxonomy" id="1543"/>
    <lineage>
        <taxon>Bacteria</taxon>
        <taxon>Bacillati</taxon>
        <taxon>Bacillota</taxon>
        <taxon>Clostridia</taxon>
        <taxon>Eubacteriales</taxon>
        <taxon>Clostridiaceae</taxon>
        <taxon>Clostridium</taxon>
    </lineage>
</organism>
<gene>
    <name evidence="3" type="ORF">GCM10008906_35780</name>
</gene>
<dbReference type="RefSeq" id="WP_343763947.1">
    <property type="nucleotide sequence ID" value="NZ_BAAACG010000019.1"/>
</dbReference>
<dbReference type="Pfam" id="PF01590">
    <property type="entry name" value="GAF"/>
    <property type="match status" value="1"/>
</dbReference>
<dbReference type="InterPro" id="IPR051330">
    <property type="entry name" value="Phosphatase_reg/MetRdx"/>
</dbReference>
<dbReference type="PROSITE" id="PS01320">
    <property type="entry name" value="UPF0067"/>
    <property type="match status" value="1"/>
</dbReference>
<dbReference type="InterPro" id="IPR003018">
    <property type="entry name" value="GAF"/>
</dbReference>
<proteinExistence type="inferred from homology"/>
<dbReference type="SUPFAM" id="SSF55781">
    <property type="entry name" value="GAF domain-like"/>
    <property type="match status" value="1"/>
</dbReference>
<evidence type="ECO:0000256" key="1">
    <source>
        <dbReference type="ARBA" id="ARBA00038454"/>
    </source>
</evidence>
<accession>A0ABP3V703</accession>
<dbReference type="PANTHER" id="PTHR21021">
    <property type="entry name" value="GAF/PUTATIVE CYTOSKELETAL PROTEIN"/>
    <property type="match status" value="1"/>
</dbReference>